<dbReference type="Proteomes" id="UP000037122">
    <property type="component" value="Unassembled WGS sequence"/>
</dbReference>
<sequence>MPTISYVDLLSPQVTTRSLPAVLTIAGLDSSGGAGIEADIKTINAHEVYGLTCIAALTAQNTSGVEAVEKTPIEHLRKILKKNFDDYIEGYDGDHPLKVVKTGMLTEEAASVLSENIDYLNKNGIKIVMDPVMVSTSGVTLTNNKAVQLCFDKIFPSTFLCTPNFVEALLLYEAKQGKAPEVSKIADVEKLTVELQKILKCNNILLKGGHIPWTRNGELAGEKESGDLVIADVLYEKDADKITIFRSPYIVLSNTHGTGCTLASSIASNIAKGLSLQRAIPLSINYVHTGMLTLASKLGHGHGPVDHTNAGNISFQSVIKGSSTIGRDLKEKHGDILAFFTNHPLIKENWRRYVEHPFVELVATNKLPFEKFLFYLKQDFYYLINYAQIHGLAALVAPSYKQIHAQAEVIDSIMKELERHKIKLLKKYNVDFDRAELDSELQPAKPCLAYCDYLLRMGKTQDFLGIKVALAPCLHGYADAGIFGKALRKKHDGSLGVLSSEDESNTYASWLDDYTSDWYNEANELGKKVLDDIVTSIDLSEQRLEELVTIFNDVTKLEIAFWDEITESLK</sequence>
<name>A0A0L0NXR4_CANAR</name>
<dbReference type="PANTHER" id="PTHR20858">
    <property type="entry name" value="PHOSPHOMETHYLPYRIMIDINE KINASE"/>
    <property type="match status" value="1"/>
</dbReference>
<dbReference type="VEuPathDB" id="FungiDB:QG37_04683"/>
<gene>
    <name evidence="3" type="ORF">QG37_04683</name>
</gene>
<feature type="domain" description="Pyridoxamine kinase/Phosphomethylpyrimidine kinase" evidence="2">
    <location>
        <begin position="29"/>
        <end position="306"/>
    </location>
</feature>
<dbReference type="Pfam" id="PF03070">
    <property type="entry name" value="TENA_THI-4"/>
    <property type="match status" value="1"/>
</dbReference>
<dbReference type="InterPro" id="IPR013749">
    <property type="entry name" value="PM/HMP-P_kinase-1"/>
</dbReference>
<evidence type="ECO:0008006" key="5">
    <source>
        <dbReference type="Google" id="ProtNLM"/>
    </source>
</evidence>
<dbReference type="SUPFAM" id="SSF53613">
    <property type="entry name" value="Ribokinase-like"/>
    <property type="match status" value="1"/>
</dbReference>
<evidence type="ECO:0000259" key="2">
    <source>
        <dbReference type="Pfam" id="PF08543"/>
    </source>
</evidence>
<dbReference type="Pfam" id="PF08543">
    <property type="entry name" value="Phos_pyr_kin"/>
    <property type="match status" value="1"/>
</dbReference>
<accession>A0A0L0NXR4</accession>
<dbReference type="AlphaFoldDB" id="A0A0L0NXR4"/>
<evidence type="ECO:0000313" key="3">
    <source>
        <dbReference type="EMBL" id="KND98773.1"/>
    </source>
</evidence>
<proteinExistence type="predicted"/>
<dbReference type="Gene3D" id="3.40.1190.20">
    <property type="match status" value="1"/>
</dbReference>
<dbReference type="InterPro" id="IPR016084">
    <property type="entry name" value="Haem_Oase-like_multi-hlx"/>
</dbReference>
<dbReference type="PANTHER" id="PTHR20858:SF17">
    <property type="entry name" value="HYDROXYMETHYLPYRIMIDINE_PHOSPHOMETHYLPYRIMIDINE KINASE THI20-RELATED"/>
    <property type="match status" value="1"/>
</dbReference>
<dbReference type="EMBL" id="LGST01000031">
    <property type="protein sequence ID" value="KND98773.1"/>
    <property type="molecule type" value="Genomic_DNA"/>
</dbReference>
<reference evidence="4" key="1">
    <citation type="journal article" date="2015" name="BMC Genomics">
        <title>Draft genome of a commonly misdiagnosed multidrug resistant pathogen Candida auris.</title>
        <authorList>
            <person name="Chatterjee S."/>
            <person name="Alampalli S.V."/>
            <person name="Nageshan R.K."/>
            <person name="Chettiar S.T."/>
            <person name="Joshi S."/>
            <person name="Tatu U.S."/>
        </authorList>
    </citation>
    <scope>NUCLEOTIDE SEQUENCE [LARGE SCALE GENOMIC DNA]</scope>
    <source>
        <strain evidence="4">6684</strain>
    </source>
</reference>
<dbReference type="VEuPathDB" id="FungiDB:CJI97_004350"/>
<dbReference type="VEuPathDB" id="FungiDB:CJJ07_002088"/>
<dbReference type="CDD" id="cd19367">
    <property type="entry name" value="TenA_C_ScTHI20-like"/>
    <property type="match status" value="1"/>
</dbReference>
<protein>
    <recommendedName>
        <fullName evidence="5">Phosphomethylpyrimidine kinase</fullName>
    </recommendedName>
</protein>
<comment type="caution">
    <text evidence="3">The sequence shown here is derived from an EMBL/GenBank/DDBJ whole genome shotgun (WGS) entry which is preliminary data.</text>
</comment>
<dbReference type="VEuPathDB" id="FungiDB:CJI96_0005311"/>
<dbReference type="GO" id="GO:0008902">
    <property type="term" value="F:hydroxymethylpyrimidine kinase activity"/>
    <property type="evidence" value="ECO:0007669"/>
    <property type="project" value="TreeGrafter"/>
</dbReference>
<dbReference type="GO" id="GO:0008972">
    <property type="term" value="F:phosphomethylpyrimidine kinase activity"/>
    <property type="evidence" value="ECO:0007669"/>
    <property type="project" value="InterPro"/>
</dbReference>
<dbReference type="CDD" id="cd01169">
    <property type="entry name" value="HMPP_kinase"/>
    <property type="match status" value="1"/>
</dbReference>
<dbReference type="GO" id="GO:0005829">
    <property type="term" value="C:cytosol"/>
    <property type="evidence" value="ECO:0007669"/>
    <property type="project" value="TreeGrafter"/>
</dbReference>
<evidence type="ECO:0000259" key="1">
    <source>
        <dbReference type="Pfam" id="PF03070"/>
    </source>
</evidence>
<dbReference type="VEuPathDB" id="FungiDB:B9J08_004288"/>
<dbReference type="InterPro" id="IPR004399">
    <property type="entry name" value="HMP/HMP-P_kinase_dom"/>
</dbReference>
<dbReference type="InterPro" id="IPR029056">
    <property type="entry name" value="Ribokinase-like"/>
</dbReference>
<dbReference type="VEuPathDB" id="FungiDB:CJJ09_005130"/>
<organism evidence="3 4">
    <name type="scientific">Candidozyma auris</name>
    <name type="common">Yeast</name>
    <name type="synonym">Candida auris</name>
    <dbReference type="NCBI Taxonomy" id="498019"/>
    <lineage>
        <taxon>Eukaryota</taxon>
        <taxon>Fungi</taxon>
        <taxon>Dikarya</taxon>
        <taxon>Ascomycota</taxon>
        <taxon>Saccharomycotina</taxon>
        <taxon>Pichiomycetes</taxon>
        <taxon>Metschnikowiaceae</taxon>
        <taxon>Candidozyma</taxon>
    </lineage>
</organism>
<evidence type="ECO:0000313" key="4">
    <source>
        <dbReference type="Proteomes" id="UP000037122"/>
    </source>
</evidence>
<dbReference type="Gene3D" id="1.20.910.10">
    <property type="entry name" value="Heme oxygenase-like"/>
    <property type="match status" value="1"/>
</dbReference>
<dbReference type="GO" id="GO:0009228">
    <property type="term" value="P:thiamine biosynthetic process"/>
    <property type="evidence" value="ECO:0007669"/>
    <property type="project" value="InterPro"/>
</dbReference>
<feature type="domain" description="Thiaminase-2/PQQC" evidence="1">
    <location>
        <begin position="344"/>
        <end position="564"/>
    </location>
</feature>
<dbReference type="InterPro" id="IPR004305">
    <property type="entry name" value="Thiaminase-2/PQQC"/>
</dbReference>
<dbReference type="SUPFAM" id="SSF48613">
    <property type="entry name" value="Heme oxygenase-like"/>
    <property type="match status" value="1"/>
</dbReference>